<dbReference type="PANTHER" id="PTHR43549">
    <property type="entry name" value="MULTIDRUG RESISTANCE PROTEIN YPNP-RELATED"/>
    <property type="match status" value="1"/>
</dbReference>
<evidence type="ECO:0000256" key="4">
    <source>
        <dbReference type="ARBA" id="ARBA00022692"/>
    </source>
</evidence>
<dbReference type="InterPro" id="IPR052031">
    <property type="entry name" value="Membrane_Transporter-Flippase"/>
</dbReference>
<protein>
    <submittedName>
        <fullName evidence="8">MATE family efflux transporter</fullName>
    </submittedName>
</protein>
<keyword evidence="4 7" id="KW-0812">Transmembrane</keyword>
<dbReference type="AlphaFoldDB" id="A0A662DIP1"/>
<dbReference type="NCBIfam" id="TIGR00797">
    <property type="entry name" value="matE"/>
    <property type="match status" value="1"/>
</dbReference>
<evidence type="ECO:0000256" key="5">
    <source>
        <dbReference type="ARBA" id="ARBA00022989"/>
    </source>
</evidence>
<comment type="subcellular location">
    <subcellularLocation>
        <location evidence="1">Cell membrane</location>
        <topology evidence="1">Multi-pass membrane protein</topology>
    </subcellularLocation>
</comment>
<keyword evidence="3" id="KW-1003">Cell membrane</keyword>
<dbReference type="Pfam" id="PF01554">
    <property type="entry name" value="MatE"/>
    <property type="match status" value="2"/>
</dbReference>
<keyword evidence="6 7" id="KW-0472">Membrane</keyword>
<feature type="transmembrane region" description="Helical" evidence="7">
    <location>
        <begin position="291"/>
        <end position="310"/>
    </location>
</feature>
<proteinExistence type="predicted"/>
<evidence type="ECO:0000313" key="8">
    <source>
        <dbReference type="EMBL" id="RLE14758.1"/>
    </source>
</evidence>
<feature type="transmembrane region" description="Helical" evidence="7">
    <location>
        <begin position="322"/>
        <end position="342"/>
    </location>
</feature>
<evidence type="ECO:0000256" key="2">
    <source>
        <dbReference type="ARBA" id="ARBA00022448"/>
    </source>
</evidence>
<feature type="transmembrane region" description="Helical" evidence="7">
    <location>
        <begin position="261"/>
        <end position="285"/>
    </location>
</feature>
<reference evidence="8 9" key="1">
    <citation type="submission" date="2018-06" db="EMBL/GenBank/DDBJ databases">
        <title>Extensive metabolic versatility and redundancy in microbially diverse, dynamic hydrothermal sediments.</title>
        <authorList>
            <person name="Dombrowski N."/>
            <person name="Teske A."/>
            <person name="Baker B.J."/>
        </authorList>
    </citation>
    <scope>NUCLEOTIDE SEQUENCE [LARGE SCALE GENOMIC DNA]</scope>
    <source>
        <strain evidence="8">B3_G15</strain>
    </source>
</reference>
<evidence type="ECO:0000256" key="6">
    <source>
        <dbReference type="ARBA" id="ARBA00023136"/>
    </source>
</evidence>
<dbReference type="InterPro" id="IPR002528">
    <property type="entry name" value="MATE_fam"/>
</dbReference>
<dbReference type="CDD" id="cd13147">
    <property type="entry name" value="MATE_MJ0709_like"/>
    <property type="match status" value="1"/>
</dbReference>
<evidence type="ECO:0000256" key="1">
    <source>
        <dbReference type="ARBA" id="ARBA00004651"/>
    </source>
</evidence>
<feature type="transmembrane region" description="Helical" evidence="7">
    <location>
        <begin position="139"/>
        <end position="160"/>
    </location>
</feature>
<dbReference type="PANTHER" id="PTHR43549:SF2">
    <property type="entry name" value="MULTIDRUG RESISTANCE PROTEIN NORM-RELATED"/>
    <property type="match status" value="1"/>
</dbReference>
<feature type="transmembrane region" description="Helical" evidence="7">
    <location>
        <begin position="97"/>
        <end position="119"/>
    </location>
</feature>
<feature type="transmembrane region" description="Helical" evidence="7">
    <location>
        <begin position="198"/>
        <end position="218"/>
    </location>
</feature>
<dbReference type="GO" id="GO:0005886">
    <property type="term" value="C:plasma membrane"/>
    <property type="evidence" value="ECO:0007669"/>
    <property type="project" value="UniProtKB-SubCell"/>
</dbReference>
<name>A0A662DIP1_UNCAE</name>
<evidence type="ECO:0000313" key="9">
    <source>
        <dbReference type="Proteomes" id="UP000280417"/>
    </source>
</evidence>
<feature type="transmembrane region" description="Helical" evidence="7">
    <location>
        <begin position="362"/>
        <end position="382"/>
    </location>
</feature>
<feature type="transmembrane region" description="Helical" evidence="7">
    <location>
        <begin position="172"/>
        <end position="192"/>
    </location>
</feature>
<accession>A0A662DIP1</accession>
<evidence type="ECO:0000256" key="3">
    <source>
        <dbReference type="ARBA" id="ARBA00022475"/>
    </source>
</evidence>
<feature type="transmembrane region" description="Helical" evidence="7">
    <location>
        <begin position="20"/>
        <end position="40"/>
    </location>
</feature>
<gene>
    <name evidence="8" type="ORF">DRJ04_01735</name>
</gene>
<keyword evidence="5 7" id="KW-1133">Transmembrane helix</keyword>
<organism evidence="8 9">
    <name type="scientific">Aerophobetes bacterium</name>
    <dbReference type="NCBI Taxonomy" id="2030807"/>
    <lineage>
        <taxon>Bacteria</taxon>
        <taxon>Candidatus Aerophobota</taxon>
    </lineage>
</organism>
<dbReference type="GO" id="GO:0042910">
    <property type="term" value="F:xenobiotic transmembrane transporter activity"/>
    <property type="evidence" value="ECO:0007669"/>
    <property type="project" value="InterPro"/>
</dbReference>
<feature type="transmembrane region" description="Helical" evidence="7">
    <location>
        <begin position="394"/>
        <end position="418"/>
    </location>
</feature>
<dbReference type="Proteomes" id="UP000280417">
    <property type="component" value="Unassembled WGS sequence"/>
</dbReference>
<evidence type="ECO:0000256" key="7">
    <source>
        <dbReference type="SAM" id="Phobius"/>
    </source>
</evidence>
<dbReference type="PIRSF" id="PIRSF006603">
    <property type="entry name" value="DinF"/>
    <property type="match status" value="1"/>
</dbReference>
<feature type="transmembrane region" description="Helical" evidence="7">
    <location>
        <begin position="424"/>
        <end position="448"/>
    </location>
</feature>
<dbReference type="EMBL" id="QMQA01000030">
    <property type="protein sequence ID" value="RLE14758.1"/>
    <property type="molecule type" value="Genomic_DNA"/>
</dbReference>
<keyword evidence="2" id="KW-0813">Transport</keyword>
<dbReference type="InterPro" id="IPR048279">
    <property type="entry name" value="MdtK-like"/>
</dbReference>
<sequence length="482" mass="52324">MDTNLTEGVKNLLGNPKKAIVKLSIPMMIAMFVQAMYNLVDAIWVSGLGADALAAVGLFFPFFFLIVALSNGIGVGGSSAISRRIGEKNKKAADNTAIHTLLMGLLVGLMVSLPFLPFLKSIFTSLGAKGEVADMSTDYARILFAGAIFIFFANIANAILRGEGDTKRAMYAIIVGSILNIVLDPIYIYVLGMGVVGAAWATLTSMLISATLFLYWLFIKRDTYVEITLRDFYPNRKIVKEIFRVGIPASLAQLSMSISMFFLNLIVILAGGTDGVAIFTTGWRIVTLGTIPLLGMAVAVTSVTGAAYGAKDVEKLNTAYMYAIKIGIIMELAISLFTFLFAPQITLAFTYSKEAKRIADDLVIFLRWMSLNYPTVPLGMLSSAMFQGIGKGETALAVTIIRTIILSVPLAYFFGVVLNLNLTGIWWGIIIGNALGALIGFSIGRLIIGKFRIKFRVDTAESAGSKKYFINKKLKGQKRYKG</sequence>
<comment type="caution">
    <text evidence="8">The sequence shown here is derived from an EMBL/GenBank/DDBJ whole genome shotgun (WGS) entry which is preliminary data.</text>
</comment>
<dbReference type="GO" id="GO:0015297">
    <property type="term" value="F:antiporter activity"/>
    <property type="evidence" value="ECO:0007669"/>
    <property type="project" value="InterPro"/>
</dbReference>
<feature type="transmembrane region" description="Helical" evidence="7">
    <location>
        <begin position="52"/>
        <end position="76"/>
    </location>
</feature>